<evidence type="ECO:0000256" key="6">
    <source>
        <dbReference type="HAMAP-Rule" id="MF_00416"/>
    </source>
</evidence>
<evidence type="ECO:0000256" key="1">
    <source>
        <dbReference type="ARBA" id="ARBA00002591"/>
    </source>
</evidence>
<dbReference type="GO" id="GO:0030288">
    <property type="term" value="C:outer membrane-bounded periplasmic space"/>
    <property type="evidence" value="ECO:0007669"/>
    <property type="project" value="InterPro"/>
</dbReference>
<evidence type="ECO:0000256" key="4">
    <source>
        <dbReference type="ARBA" id="ARBA00022729"/>
    </source>
</evidence>
<protein>
    <recommendedName>
        <fullName evidence="6">Flagellar P-ring protein</fullName>
    </recommendedName>
    <alternativeName>
        <fullName evidence="6">Basal body P-ring protein</fullName>
    </alternativeName>
</protein>
<dbReference type="GO" id="GO:0005198">
    <property type="term" value="F:structural molecule activity"/>
    <property type="evidence" value="ECO:0007669"/>
    <property type="project" value="InterPro"/>
</dbReference>
<accession>I4VYE3</accession>
<evidence type="ECO:0000313" key="7">
    <source>
        <dbReference type="EMBL" id="EIL92234.1"/>
    </source>
</evidence>
<sequence>MLAALVLVAGFITPAHADKIRDLAQVAGVRSNQLIGYGLVVGLDGSGDQTTQAPFTTQSLENMLQQFGITVPANARPQLKNAAAVMVTAELPPFAKPGQAIDVTVASIGNAKSIRGGQLLMTPLRGADGNVYAIGQGSVVVGGISAQGKSGSSVQVNISASGRIPNGASVERTVPSSFSGGGNLTLNLNTADFTTAARIATAINQAYGAGTAQAIDGGSVSVRGPQDPSQKVAWMGAIQSLEVQPGDAPARVVVNSRTGTVVIGSDVRVSAAAVSHGAIQVTIGEQALVSQPAPFSKGQTAIVPSSNVQVSEDGGHMFKFGPGVSLDTIVRAVNQVGAAPSDLISILQALKQAGALHAELVVI</sequence>
<dbReference type="PATRIC" id="fig|1163408.3.peg.466"/>
<dbReference type="Pfam" id="PF02119">
    <property type="entry name" value="FlgI"/>
    <property type="match status" value="1"/>
</dbReference>
<name>I4VYE3_9GAMM</name>
<comment type="subunit">
    <text evidence="6">The basal body constitutes a major portion of the flagellar organelle and consists of four rings (L,P,S, and M) mounted on a central rod.</text>
</comment>
<evidence type="ECO:0000256" key="3">
    <source>
        <dbReference type="ARBA" id="ARBA00008994"/>
    </source>
</evidence>
<comment type="similarity">
    <text evidence="3 6">Belongs to the FlgI family.</text>
</comment>
<dbReference type="NCBIfam" id="NF003676">
    <property type="entry name" value="PRK05303.1"/>
    <property type="match status" value="1"/>
</dbReference>
<keyword evidence="5 6" id="KW-0975">Bacterial flagellum</keyword>
<dbReference type="AlphaFoldDB" id="I4VYE3"/>
<dbReference type="PRINTS" id="PR01010">
    <property type="entry name" value="FLGPRINGFLGI"/>
</dbReference>
<comment type="caution">
    <text evidence="7">The sequence shown here is derived from an EMBL/GenBank/DDBJ whole genome shotgun (WGS) entry which is preliminary data.</text>
</comment>
<dbReference type="InterPro" id="IPR001782">
    <property type="entry name" value="Flag_FlgI"/>
</dbReference>
<dbReference type="RefSeq" id="WP_007080094.1">
    <property type="nucleotide sequence ID" value="NZ_AJXU01000010.1"/>
</dbReference>
<evidence type="ECO:0000256" key="2">
    <source>
        <dbReference type="ARBA" id="ARBA00004117"/>
    </source>
</evidence>
<reference evidence="7 8" key="1">
    <citation type="journal article" date="2012" name="J. Bacteriol.">
        <title>Genome sequences for six rhodanobacter strains, isolated from soils and the terrestrial subsurface, with variable denitrification capabilities.</title>
        <authorList>
            <person name="Kostka J.E."/>
            <person name="Green S.J."/>
            <person name="Rishishwar L."/>
            <person name="Prakash O."/>
            <person name="Katz L.S."/>
            <person name="Marino-Ramirez L."/>
            <person name="Jordan I.K."/>
            <person name="Munk C."/>
            <person name="Ivanova N."/>
            <person name="Mikhailova N."/>
            <person name="Watson D.B."/>
            <person name="Brown S.D."/>
            <person name="Palumbo A.V."/>
            <person name="Brooks S.C."/>
        </authorList>
    </citation>
    <scope>NUCLEOTIDE SEQUENCE [LARGE SCALE GENOMIC DNA]</scope>
    <source>
        <strain evidence="8">Jip2T</strain>
    </source>
</reference>
<keyword evidence="7" id="KW-0966">Cell projection</keyword>
<dbReference type="GO" id="GO:0071973">
    <property type="term" value="P:bacterial-type flagellum-dependent cell motility"/>
    <property type="evidence" value="ECO:0007669"/>
    <property type="project" value="InterPro"/>
</dbReference>
<comment type="function">
    <text evidence="1 6">Assembles around the rod to form the L-ring and probably protects the motor/basal body from shearing forces during rotation.</text>
</comment>
<organism evidence="7 8">
    <name type="scientific">Rhodanobacter fulvus Jip2</name>
    <dbReference type="NCBI Taxonomy" id="1163408"/>
    <lineage>
        <taxon>Bacteria</taxon>
        <taxon>Pseudomonadati</taxon>
        <taxon>Pseudomonadota</taxon>
        <taxon>Gammaproteobacteria</taxon>
        <taxon>Lysobacterales</taxon>
        <taxon>Rhodanobacteraceae</taxon>
        <taxon>Rhodanobacter</taxon>
    </lineage>
</organism>
<dbReference type="PANTHER" id="PTHR30381">
    <property type="entry name" value="FLAGELLAR P-RING PERIPLASMIC PROTEIN FLGI"/>
    <property type="match status" value="1"/>
</dbReference>
<gene>
    <name evidence="6" type="primary">flgI</name>
    <name evidence="7" type="ORF">UU9_02259</name>
</gene>
<keyword evidence="4" id="KW-0732">Signal</keyword>
<evidence type="ECO:0000256" key="5">
    <source>
        <dbReference type="ARBA" id="ARBA00023143"/>
    </source>
</evidence>
<keyword evidence="7" id="KW-0282">Flagellum</keyword>
<keyword evidence="7" id="KW-0969">Cilium</keyword>
<dbReference type="OrthoDB" id="9786431at2"/>
<keyword evidence="8" id="KW-1185">Reference proteome</keyword>
<dbReference type="Proteomes" id="UP000004210">
    <property type="component" value="Unassembled WGS sequence"/>
</dbReference>
<dbReference type="EMBL" id="AJXU01000010">
    <property type="protein sequence ID" value="EIL92234.1"/>
    <property type="molecule type" value="Genomic_DNA"/>
</dbReference>
<dbReference type="PANTHER" id="PTHR30381:SF0">
    <property type="entry name" value="FLAGELLAR P-RING PROTEIN"/>
    <property type="match status" value="1"/>
</dbReference>
<dbReference type="HAMAP" id="MF_00416">
    <property type="entry name" value="FlgI"/>
    <property type="match status" value="1"/>
</dbReference>
<proteinExistence type="inferred from homology"/>
<evidence type="ECO:0000313" key="8">
    <source>
        <dbReference type="Proteomes" id="UP000004210"/>
    </source>
</evidence>
<dbReference type="GO" id="GO:0009428">
    <property type="term" value="C:bacterial-type flagellum basal body, distal rod, P ring"/>
    <property type="evidence" value="ECO:0007669"/>
    <property type="project" value="InterPro"/>
</dbReference>
<dbReference type="STRING" id="1163408.UU9_02259"/>
<dbReference type="eggNOG" id="COG1706">
    <property type="taxonomic scope" value="Bacteria"/>
</dbReference>
<comment type="subcellular location">
    <subcellularLocation>
        <location evidence="2 6">Bacterial flagellum basal body</location>
    </subcellularLocation>
</comment>